<dbReference type="PANTHER" id="PTHR24221:SF654">
    <property type="entry name" value="ATP-BINDING CASSETTE SUB-FAMILY B MEMBER 6"/>
    <property type="match status" value="1"/>
</dbReference>
<name>A0A6G4WM73_9HYPH</name>
<feature type="domain" description="ABC transmembrane type-1" evidence="7">
    <location>
        <begin position="12"/>
        <end position="293"/>
    </location>
</feature>
<evidence type="ECO:0000256" key="5">
    <source>
        <dbReference type="SAM" id="Phobius"/>
    </source>
</evidence>
<dbReference type="InterPro" id="IPR039421">
    <property type="entry name" value="Type_1_exporter"/>
</dbReference>
<sequence length="545" mass="57745">MRLPAILTGVRLAALAVLIAIGFAQAATSLALVAIVGAAVSGEGPALGQGWLIVTASLSLGIALFALRVMQRRRGAAFALDYVREVRGLLVEQLFALPPAAGQTGLGLIMTRLITDLSAIRSWLADGVASLFVAGPSVVLIVLGAFWLAPQVAPFLLSGVFVWSIICLIALPFLHRAIRESRRRRGRIAGRLGDIVVARAAYAHFGKSGPTTRKIDRMSEALNSWLVRRAGWSGAARASSDFVMPVIVAFLAAFAFSGRPAMLVGDLSTLLLLAGLTVGQLADLARAADYRLAYIESRRRIASILARPVLADPVNPIPLPRSAAGRRLHIEFHCPHGKPPNVLEAAPGASILLRGDTPEARSAFFSNIAGFEENSGLAIFLDDISVNKISRRDRRRAITLLSPAIPLVRGTMVENIALGAPSATLQQEIIATASVCGLAVDGASESSQRRLKPAHVSAMQAARIRAARALVRSAAVLLIDDIDVCKDRDLLAAVLARARAGQTIVIVSCEAAIAGIEFDDTWLLDGEGSSRGNPRDRPLPSGQFV</sequence>
<dbReference type="GO" id="GO:0005524">
    <property type="term" value="F:ATP binding"/>
    <property type="evidence" value="ECO:0007669"/>
    <property type="project" value="UniProtKB-KW"/>
</dbReference>
<dbReference type="GO" id="GO:0140359">
    <property type="term" value="F:ABC-type transporter activity"/>
    <property type="evidence" value="ECO:0007669"/>
    <property type="project" value="InterPro"/>
</dbReference>
<evidence type="ECO:0000259" key="6">
    <source>
        <dbReference type="PROSITE" id="PS50893"/>
    </source>
</evidence>
<evidence type="ECO:0000256" key="1">
    <source>
        <dbReference type="ARBA" id="ARBA00004651"/>
    </source>
</evidence>
<comment type="subcellular location">
    <subcellularLocation>
        <location evidence="1">Cell membrane</location>
        <topology evidence="1">Multi-pass membrane protein</topology>
    </subcellularLocation>
</comment>
<dbReference type="SUPFAM" id="SSF52540">
    <property type="entry name" value="P-loop containing nucleoside triphosphate hydrolases"/>
    <property type="match status" value="1"/>
</dbReference>
<evidence type="ECO:0000259" key="7">
    <source>
        <dbReference type="PROSITE" id="PS50929"/>
    </source>
</evidence>
<protein>
    <submittedName>
        <fullName evidence="8">ABC transporter ATP-binding protein</fullName>
    </submittedName>
</protein>
<keyword evidence="8" id="KW-0547">Nucleotide-binding</keyword>
<feature type="transmembrane region" description="Helical" evidence="5">
    <location>
        <begin position="46"/>
        <end position="67"/>
    </location>
</feature>
<keyword evidence="4 5" id="KW-0472">Membrane</keyword>
<gene>
    <name evidence="8" type="ORF">G6N73_29725</name>
</gene>
<keyword evidence="2 5" id="KW-0812">Transmembrane</keyword>
<dbReference type="AlphaFoldDB" id="A0A6G4WM73"/>
<dbReference type="PROSITE" id="PS50893">
    <property type="entry name" value="ABC_TRANSPORTER_2"/>
    <property type="match status" value="1"/>
</dbReference>
<dbReference type="InterPro" id="IPR036640">
    <property type="entry name" value="ABC1_TM_sf"/>
</dbReference>
<dbReference type="PROSITE" id="PS50929">
    <property type="entry name" value="ABC_TM1F"/>
    <property type="match status" value="1"/>
</dbReference>
<dbReference type="GO" id="GO:0005886">
    <property type="term" value="C:plasma membrane"/>
    <property type="evidence" value="ECO:0007669"/>
    <property type="project" value="UniProtKB-SubCell"/>
</dbReference>
<dbReference type="Proteomes" id="UP001642900">
    <property type="component" value="Unassembled WGS sequence"/>
</dbReference>
<evidence type="ECO:0000256" key="2">
    <source>
        <dbReference type="ARBA" id="ARBA00022692"/>
    </source>
</evidence>
<feature type="transmembrane region" description="Helical" evidence="5">
    <location>
        <begin position="12"/>
        <end position="40"/>
    </location>
</feature>
<keyword evidence="3 5" id="KW-1133">Transmembrane helix</keyword>
<organism evidence="8 9">
    <name type="scientific">Allomesorhizobium camelthorni</name>
    <dbReference type="NCBI Taxonomy" id="475069"/>
    <lineage>
        <taxon>Bacteria</taxon>
        <taxon>Pseudomonadati</taxon>
        <taxon>Pseudomonadota</taxon>
        <taxon>Alphaproteobacteria</taxon>
        <taxon>Hyphomicrobiales</taxon>
        <taxon>Phyllobacteriaceae</taxon>
        <taxon>Allomesorhizobium</taxon>
    </lineage>
</organism>
<keyword evidence="8" id="KW-0067">ATP-binding</keyword>
<keyword evidence="9" id="KW-1185">Reference proteome</keyword>
<dbReference type="PANTHER" id="PTHR24221">
    <property type="entry name" value="ATP-BINDING CASSETTE SUB-FAMILY B"/>
    <property type="match status" value="1"/>
</dbReference>
<dbReference type="Pfam" id="PF00664">
    <property type="entry name" value="ABC_membrane"/>
    <property type="match status" value="1"/>
</dbReference>
<proteinExistence type="predicted"/>
<dbReference type="GO" id="GO:0016887">
    <property type="term" value="F:ATP hydrolysis activity"/>
    <property type="evidence" value="ECO:0007669"/>
    <property type="project" value="InterPro"/>
</dbReference>
<evidence type="ECO:0000256" key="3">
    <source>
        <dbReference type="ARBA" id="ARBA00022989"/>
    </source>
</evidence>
<reference evidence="8 9" key="1">
    <citation type="submission" date="2020-02" db="EMBL/GenBank/DDBJ databases">
        <title>Genome sequence of strain CCNWXJ40-4.</title>
        <authorList>
            <person name="Gao J."/>
            <person name="Sun J."/>
        </authorList>
    </citation>
    <scope>NUCLEOTIDE SEQUENCE [LARGE SCALE GENOMIC DNA]</scope>
    <source>
        <strain evidence="8 9">CCNWXJ 40-4</strain>
    </source>
</reference>
<dbReference type="InterPro" id="IPR011527">
    <property type="entry name" value="ABC1_TM_dom"/>
</dbReference>
<evidence type="ECO:0000256" key="4">
    <source>
        <dbReference type="ARBA" id="ARBA00023136"/>
    </source>
</evidence>
<dbReference type="RefSeq" id="WP_165033569.1">
    <property type="nucleotide sequence ID" value="NZ_JAAKZF010000085.1"/>
</dbReference>
<comment type="caution">
    <text evidence="8">The sequence shown here is derived from an EMBL/GenBank/DDBJ whole genome shotgun (WGS) entry which is preliminary data.</text>
</comment>
<feature type="transmembrane region" description="Helical" evidence="5">
    <location>
        <begin position="238"/>
        <end position="256"/>
    </location>
</feature>
<evidence type="ECO:0000313" key="9">
    <source>
        <dbReference type="Proteomes" id="UP001642900"/>
    </source>
</evidence>
<dbReference type="InterPro" id="IPR027417">
    <property type="entry name" value="P-loop_NTPase"/>
</dbReference>
<dbReference type="EMBL" id="JAAKZF010000085">
    <property type="protein sequence ID" value="NGO55210.1"/>
    <property type="molecule type" value="Genomic_DNA"/>
</dbReference>
<dbReference type="SUPFAM" id="SSF90123">
    <property type="entry name" value="ABC transporter transmembrane region"/>
    <property type="match status" value="1"/>
</dbReference>
<feature type="transmembrane region" description="Helical" evidence="5">
    <location>
        <begin position="128"/>
        <end position="149"/>
    </location>
</feature>
<dbReference type="Gene3D" id="1.20.1560.10">
    <property type="entry name" value="ABC transporter type 1, transmembrane domain"/>
    <property type="match status" value="1"/>
</dbReference>
<feature type="transmembrane region" description="Helical" evidence="5">
    <location>
        <begin position="155"/>
        <end position="174"/>
    </location>
</feature>
<accession>A0A6G4WM73</accession>
<dbReference type="Gene3D" id="3.40.50.300">
    <property type="entry name" value="P-loop containing nucleotide triphosphate hydrolases"/>
    <property type="match status" value="1"/>
</dbReference>
<dbReference type="GO" id="GO:0034040">
    <property type="term" value="F:ATPase-coupled lipid transmembrane transporter activity"/>
    <property type="evidence" value="ECO:0007669"/>
    <property type="project" value="TreeGrafter"/>
</dbReference>
<evidence type="ECO:0000313" key="8">
    <source>
        <dbReference type="EMBL" id="NGO55210.1"/>
    </source>
</evidence>
<dbReference type="InterPro" id="IPR003439">
    <property type="entry name" value="ABC_transporter-like_ATP-bd"/>
</dbReference>
<feature type="domain" description="ABC transporter" evidence="6">
    <location>
        <begin position="314"/>
        <end position="545"/>
    </location>
</feature>